<evidence type="ECO:0000313" key="3">
    <source>
        <dbReference type="Proteomes" id="UP001172778"/>
    </source>
</evidence>
<dbReference type="InterPro" id="IPR051532">
    <property type="entry name" value="Ester_Hydrolysis_Enzymes"/>
</dbReference>
<evidence type="ECO:0000313" key="2">
    <source>
        <dbReference type="EMBL" id="MDK2124247.1"/>
    </source>
</evidence>
<dbReference type="Pfam" id="PF13472">
    <property type="entry name" value="Lipase_GDSL_2"/>
    <property type="match status" value="1"/>
</dbReference>
<dbReference type="EMBL" id="JARRAF010000008">
    <property type="protein sequence ID" value="MDK2124247.1"/>
    <property type="molecule type" value="Genomic_DNA"/>
</dbReference>
<dbReference type="SUPFAM" id="SSF52266">
    <property type="entry name" value="SGNH hydrolase"/>
    <property type="match status" value="1"/>
</dbReference>
<dbReference type="CDD" id="cd01822">
    <property type="entry name" value="Lysophospholipase_L1_like"/>
    <property type="match status" value="1"/>
</dbReference>
<dbReference type="PANTHER" id="PTHR30383:SF24">
    <property type="entry name" value="THIOESTERASE 1_PROTEASE 1_LYSOPHOSPHOLIPASE L1"/>
    <property type="match status" value="1"/>
</dbReference>
<name>A0ABT7DW08_9NEIS</name>
<dbReference type="InterPro" id="IPR008265">
    <property type="entry name" value="Lipase_GDSL_AS"/>
</dbReference>
<dbReference type="Gene3D" id="3.40.50.1110">
    <property type="entry name" value="SGNH hydrolase"/>
    <property type="match status" value="1"/>
</dbReference>
<sequence>MLEMRWVSGSVDFGLAIMKRLGQQSLGVICLAWALAAGATEPTQSSMTLVAAKTSHEAKILVFGDSLSAGYGIRVEQSWPALVQQQLGPKVQVINASQSGETTAGGLTRLPALLAEHKPSIVIIELGANDGLRGLPIDAARANLDRMITLSRDTGARVLLLAMRLPPNFGPAYTAKFRNMYDQLATQHKLPPPPFLLDGLADRPDQFQADQLHPTAQAQPQLVINIMPTLKRMLEPAKKKK</sequence>
<dbReference type="RefSeq" id="WP_284100556.1">
    <property type="nucleotide sequence ID" value="NZ_JARRAF010000008.1"/>
</dbReference>
<dbReference type="PANTHER" id="PTHR30383">
    <property type="entry name" value="THIOESTERASE 1/PROTEASE 1/LYSOPHOSPHOLIPASE L1"/>
    <property type="match status" value="1"/>
</dbReference>
<proteinExistence type="predicted"/>
<keyword evidence="3" id="KW-1185">Reference proteome</keyword>
<dbReference type="InterPro" id="IPR036514">
    <property type="entry name" value="SGNH_hydro_sf"/>
</dbReference>
<evidence type="ECO:0000259" key="1">
    <source>
        <dbReference type="Pfam" id="PF13472"/>
    </source>
</evidence>
<comment type="caution">
    <text evidence="2">The sequence shown here is derived from an EMBL/GenBank/DDBJ whole genome shotgun (WGS) entry which is preliminary data.</text>
</comment>
<dbReference type="Proteomes" id="UP001172778">
    <property type="component" value="Unassembled WGS sequence"/>
</dbReference>
<dbReference type="PROSITE" id="PS01098">
    <property type="entry name" value="LIPASE_GDSL_SER"/>
    <property type="match status" value="1"/>
</dbReference>
<dbReference type="InterPro" id="IPR013830">
    <property type="entry name" value="SGNH_hydro"/>
</dbReference>
<gene>
    <name evidence="2" type="ORF">PZA18_09320</name>
</gene>
<accession>A0ABT7DW08</accession>
<organism evidence="2 3">
    <name type="scientific">Parachitinimonas caeni</name>
    <dbReference type="NCBI Taxonomy" id="3031301"/>
    <lineage>
        <taxon>Bacteria</taxon>
        <taxon>Pseudomonadati</taxon>
        <taxon>Pseudomonadota</taxon>
        <taxon>Betaproteobacteria</taxon>
        <taxon>Neisseriales</taxon>
        <taxon>Chitinibacteraceae</taxon>
        <taxon>Parachitinimonas</taxon>
    </lineage>
</organism>
<reference evidence="2" key="1">
    <citation type="submission" date="2023-03" db="EMBL/GenBank/DDBJ databases">
        <title>Chitinimonas shenzhenensis gen. nov., sp. nov., a novel member of family Burkholderiaceae isolated from activated sludge collected in Shen Zhen, China.</title>
        <authorList>
            <person name="Wang X."/>
        </authorList>
    </citation>
    <scope>NUCLEOTIDE SEQUENCE</scope>
    <source>
        <strain evidence="2">DQS-5</strain>
    </source>
</reference>
<protein>
    <submittedName>
        <fullName evidence="2">Arylesterase</fullName>
    </submittedName>
</protein>
<feature type="domain" description="SGNH hydrolase-type esterase" evidence="1">
    <location>
        <begin position="62"/>
        <end position="217"/>
    </location>
</feature>